<reference evidence="11" key="2">
    <citation type="journal article" date="2017" name="Sci. Adv.">
        <title>A tail of two voltages: Proteomic comparison of the three electric organs of the electric eel.</title>
        <authorList>
            <person name="Traeger L.L."/>
            <person name="Sabat G."/>
            <person name="Barrett-Wilt G.A."/>
            <person name="Wells G.B."/>
            <person name="Sussman M.R."/>
        </authorList>
    </citation>
    <scope>NUCLEOTIDE SEQUENCE [LARGE SCALE GENOMIC DNA]</scope>
</reference>
<evidence type="ECO:0000256" key="7">
    <source>
        <dbReference type="ARBA" id="ARBA00023136"/>
    </source>
</evidence>
<keyword evidence="5 8" id="KW-0965">Cell junction</keyword>
<reference evidence="11" key="1">
    <citation type="journal article" date="2014" name="Science">
        <title>Nonhuman genetics. Genomic basis for the convergent evolution of electric organs.</title>
        <authorList>
            <person name="Gallant J.R."/>
            <person name="Traeger L.L."/>
            <person name="Volkening J.D."/>
            <person name="Moffett H."/>
            <person name="Chen P.H."/>
            <person name="Novina C.D."/>
            <person name="Phillips G.N.Jr."/>
            <person name="Anand R."/>
            <person name="Wells G.B."/>
            <person name="Pinch M."/>
            <person name="Guth R."/>
            <person name="Unguez G.A."/>
            <person name="Albert J.S."/>
            <person name="Zakon H.H."/>
            <person name="Samanta M.P."/>
            <person name="Sussman M.R."/>
        </authorList>
    </citation>
    <scope>NUCLEOTIDE SEQUENCE [LARGE SCALE GENOMIC DNA]</scope>
</reference>
<evidence type="ECO:0000256" key="8">
    <source>
        <dbReference type="RuleBase" id="RU060637"/>
    </source>
</evidence>
<dbReference type="OMA" id="GSAQMCR"/>
<feature type="transmembrane region" description="Helical" evidence="8">
    <location>
        <begin position="122"/>
        <end position="143"/>
    </location>
</feature>
<evidence type="ECO:0000256" key="5">
    <source>
        <dbReference type="ARBA" id="ARBA00022949"/>
    </source>
</evidence>
<name>A0A4W4EYV8_ELEEL</name>
<feature type="compositionally biased region" description="Basic and acidic residues" evidence="9">
    <location>
        <begin position="207"/>
        <end position="218"/>
    </location>
</feature>
<evidence type="ECO:0000256" key="1">
    <source>
        <dbReference type="ARBA" id="ARBA00008295"/>
    </source>
</evidence>
<evidence type="ECO:0000256" key="3">
    <source>
        <dbReference type="ARBA" id="ARBA00022475"/>
    </source>
</evidence>
<sequence length="218" mass="23337">MASTGLQVMGLLLSIAGLVGGALVCVSPWWRVSAFVGDELVVSEVRWEGLWMTCLSHWGKIQCKAFDSGLALSASDQLCRTLSVLALILCVLALPVGVVGLKCTHCLGDMQSPKARLVQVAGILFVIAGVLFLIPVCWNAYVVVRDFYDPNVAPPLKRELGPALYLGWVMVLLMLVGGAVLYGSSTSPGVPTIFSSRRGVRNNPEASTKEDKAEKAYV</sequence>
<evidence type="ECO:0000313" key="10">
    <source>
        <dbReference type="Ensembl" id="ENSEEEP00000016814.1"/>
    </source>
</evidence>
<keyword evidence="4 8" id="KW-0812">Transmembrane</keyword>
<proteinExistence type="inferred from homology"/>
<keyword evidence="2 8" id="KW-0796">Tight junction</keyword>
<dbReference type="Pfam" id="PF00822">
    <property type="entry name" value="PMP22_Claudin"/>
    <property type="match status" value="1"/>
</dbReference>
<keyword evidence="7 8" id="KW-0472">Membrane</keyword>
<reference evidence="10" key="4">
    <citation type="submission" date="2025-08" db="UniProtKB">
        <authorList>
            <consortium name="Ensembl"/>
        </authorList>
    </citation>
    <scope>IDENTIFICATION</scope>
</reference>
<evidence type="ECO:0000256" key="4">
    <source>
        <dbReference type="ARBA" id="ARBA00022692"/>
    </source>
</evidence>
<comment type="similarity">
    <text evidence="1 8">Belongs to the claudin family.</text>
</comment>
<dbReference type="STRING" id="8005.ENSEEEP00000016814"/>
<keyword evidence="6 8" id="KW-1133">Transmembrane helix</keyword>
<dbReference type="InterPro" id="IPR006187">
    <property type="entry name" value="Claudin"/>
</dbReference>
<protein>
    <recommendedName>
        <fullName evidence="8">Claudin</fullName>
    </recommendedName>
</protein>
<evidence type="ECO:0000256" key="9">
    <source>
        <dbReference type="SAM" id="MobiDB-lite"/>
    </source>
</evidence>
<feature type="transmembrane region" description="Helical" evidence="8">
    <location>
        <begin position="163"/>
        <end position="182"/>
    </location>
</feature>
<dbReference type="OrthoDB" id="8895943at2759"/>
<dbReference type="Proteomes" id="UP000314983">
    <property type="component" value="Chromosome 16"/>
</dbReference>
<feature type="transmembrane region" description="Helical" evidence="8">
    <location>
        <begin position="12"/>
        <end position="30"/>
    </location>
</feature>
<organism evidence="10 11">
    <name type="scientific">Electrophorus electricus</name>
    <name type="common">Electric eel</name>
    <name type="synonym">Gymnotus electricus</name>
    <dbReference type="NCBI Taxonomy" id="8005"/>
    <lineage>
        <taxon>Eukaryota</taxon>
        <taxon>Metazoa</taxon>
        <taxon>Chordata</taxon>
        <taxon>Craniata</taxon>
        <taxon>Vertebrata</taxon>
        <taxon>Euteleostomi</taxon>
        <taxon>Actinopterygii</taxon>
        <taxon>Neopterygii</taxon>
        <taxon>Teleostei</taxon>
        <taxon>Ostariophysi</taxon>
        <taxon>Gymnotiformes</taxon>
        <taxon>Gymnotoidei</taxon>
        <taxon>Gymnotidae</taxon>
        <taxon>Electrophorus</taxon>
    </lineage>
</organism>
<dbReference type="PROSITE" id="PS01346">
    <property type="entry name" value="CLAUDIN"/>
    <property type="match status" value="1"/>
</dbReference>
<comment type="subcellular location">
    <subcellularLocation>
        <location evidence="8">Cell junction</location>
        <location evidence="8">Tight junction</location>
    </subcellularLocation>
    <subcellularLocation>
        <location evidence="8">Cell membrane</location>
        <topology evidence="8">Multi-pass membrane protein</topology>
    </subcellularLocation>
</comment>
<reference evidence="10" key="5">
    <citation type="submission" date="2025-09" db="UniProtKB">
        <authorList>
            <consortium name="Ensembl"/>
        </authorList>
    </citation>
    <scope>IDENTIFICATION</scope>
</reference>
<dbReference type="AlphaFoldDB" id="A0A4W4EYV8"/>
<dbReference type="PANTHER" id="PTHR12002">
    <property type="entry name" value="CLAUDIN"/>
    <property type="match status" value="1"/>
</dbReference>
<dbReference type="GeneTree" id="ENSGT00940000164791"/>
<evidence type="ECO:0000256" key="2">
    <source>
        <dbReference type="ARBA" id="ARBA00022427"/>
    </source>
</evidence>
<dbReference type="InterPro" id="IPR017974">
    <property type="entry name" value="Claudin_CS"/>
</dbReference>
<keyword evidence="11" id="KW-1185">Reference proteome</keyword>
<reference evidence="10" key="3">
    <citation type="submission" date="2020-05" db="EMBL/GenBank/DDBJ databases">
        <title>Electrophorus electricus (electric eel) genome, fEleEle1, primary haplotype.</title>
        <authorList>
            <person name="Myers G."/>
            <person name="Meyer A."/>
            <person name="Fedrigo O."/>
            <person name="Formenti G."/>
            <person name="Rhie A."/>
            <person name="Tracey A."/>
            <person name="Sims Y."/>
            <person name="Jarvis E.D."/>
        </authorList>
    </citation>
    <scope>NUCLEOTIDE SEQUENCE [LARGE SCALE GENOMIC DNA]</scope>
</reference>
<feature type="transmembrane region" description="Helical" evidence="8">
    <location>
        <begin position="82"/>
        <end position="101"/>
    </location>
</feature>
<accession>A0A4W4EYV8</accession>
<dbReference type="PRINTS" id="PR01077">
    <property type="entry name" value="CLAUDIN"/>
</dbReference>
<dbReference type="Ensembl" id="ENSEEET00000017006.2">
    <property type="protein sequence ID" value="ENSEEEP00000016814.1"/>
    <property type="gene ID" value="ENSEEEG00000008331.2"/>
</dbReference>
<comment type="function">
    <text evidence="8">Claudins function as major constituents of the tight junction complexes that regulate the permeability of epithelia.</text>
</comment>
<evidence type="ECO:0000256" key="6">
    <source>
        <dbReference type="ARBA" id="ARBA00022989"/>
    </source>
</evidence>
<dbReference type="InterPro" id="IPR004031">
    <property type="entry name" value="PMP22/EMP/MP20/Claudin"/>
</dbReference>
<evidence type="ECO:0000313" key="11">
    <source>
        <dbReference type="Proteomes" id="UP000314983"/>
    </source>
</evidence>
<keyword evidence="3 8" id="KW-1003">Cell membrane</keyword>
<dbReference type="GO" id="GO:0005886">
    <property type="term" value="C:plasma membrane"/>
    <property type="evidence" value="ECO:0007669"/>
    <property type="project" value="UniProtKB-SubCell"/>
</dbReference>
<dbReference type="GO" id="GO:0005198">
    <property type="term" value="F:structural molecule activity"/>
    <property type="evidence" value="ECO:0007669"/>
    <property type="project" value="InterPro"/>
</dbReference>
<feature type="region of interest" description="Disordered" evidence="9">
    <location>
        <begin position="195"/>
        <end position="218"/>
    </location>
</feature>
<gene>
    <name evidence="10" type="primary">cldn31</name>
</gene>
<dbReference type="Gene3D" id="1.20.140.150">
    <property type="match status" value="1"/>
</dbReference>
<dbReference type="GO" id="GO:0005923">
    <property type="term" value="C:bicellular tight junction"/>
    <property type="evidence" value="ECO:0007669"/>
    <property type="project" value="UniProtKB-SubCell"/>
</dbReference>